<accession>E3J0N0</accession>
<proteinExistence type="predicted"/>
<dbReference type="InParanoid" id="E3J0N0"/>
<name>E3J0N0_PSEI1</name>
<reference evidence="1 2" key="1">
    <citation type="submission" date="2010-10" db="EMBL/GenBank/DDBJ databases">
        <title>Complete sequence of Frankia sp. EuI1c.</title>
        <authorList>
            <consortium name="US DOE Joint Genome Institute"/>
            <person name="Lucas S."/>
            <person name="Copeland A."/>
            <person name="Lapidus A."/>
            <person name="Cheng J.-F."/>
            <person name="Bruce D."/>
            <person name="Goodwin L."/>
            <person name="Pitluck S."/>
            <person name="Chertkov O."/>
            <person name="Detter J.C."/>
            <person name="Han C."/>
            <person name="Tapia R."/>
            <person name="Land M."/>
            <person name="Hauser L."/>
            <person name="Jeffries C."/>
            <person name="Kyrpides N."/>
            <person name="Ivanova N."/>
            <person name="Mikhailova N."/>
            <person name="Beauchemin N."/>
            <person name="Sen A."/>
            <person name="Sur S.A."/>
            <person name="Gtari M."/>
            <person name="Wall L."/>
            <person name="Tisa L."/>
            <person name="Woyke T."/>
        </authorList>
    </citation>
    <scope>NUCLEOTIDE SEQUENCE [LARGE SCALE GENOMIC DNA]</scope>
    <source>
        <strain evidence="2">DSM 45817 / CECT 9037 / EuI1c</strain>
    </source>
</reference>
<dbReference type="RefSeq" id="WP_013425917.1">
    <property type="nucleotide sequence ID" value="NC_014666.1"/>
</dbReference>
<dbReference type="KEGG" id="fri:FraEuI1c_4809"/>
<gene>
    <name evidence="1" type="ordered locus">FraEuI1c_4809</name>
</gene>
<dbReference type="EMBL" id="CP002299">
    <property type="protein sequence ID" value="ADP82799.1"/>
    <property type="molecule type" value="Genomic_DNA"/>
</dbReference>
<dbReference type="Proteomes" id="UP000002484">
    <property type="component" value="Chromosome"/>
</dbReference>
<dbReference type="HOGENOM" id="CLU_055820_0_0_11"/>
<dbReference type="AlphaFoldDB" id="E3J0N0"/>
<protein>
    <submittedName>
        <fullName evidence="1">Uncharacterized protein</fullName>
    </submittedName>
</protein>
<keyword evidence="2" id="KW-1185">Reference proteome</keyword>
<dbReference type="eggNOG" id="COG1396">
    <property type="taxonomic scope" value="Bacteria"/>
</dbReference>
<sequence>MGRATLDGAAGESTDELHEAAAQLCRDYATVEPAVLRDRGHRLFAQAHARGEESVEAERRELMVVCGWTSLLTACVENDLNLADEAERSRRTAAWLGREAGHTEIVAWAYELGAWFALTTRRWRDAIELAAAGQQVAPGTSAAVQLAGQEARAWARLGERRRSEAALGRCEAALDLLPLQRETDHLFVVDDSRTDSFRLDCHRWLGDDRLTEHYAAEVLARWDVPTVAPERRKPMRVAGARVSLGVVAARAGDLDAASDEVGAALAESRRCLPWLGLLAGELIEGVLSRWPDDPRSAHLVEQVRASAPEALAVHAR</sequence>
<dbReference type="STRING" id="298654.FraEuI1c_4809"/>
<organism evidence="1 2">
    <name type="scientific">Pseudofrankia inefficax (strain DSM 45817 / CECT 9037 / DDB 130130 / EuI1c)</name>
    <name type="common">Frankia inefficax</name>
    <dbReference type="NCBI Taxonomy" id="298654"/>
    <lineage>
        <taxon>Bacteria</taxon>
        <taxon>Bacillati</taxon>
        <taxon>Actinomycetota</taxon>
        <taxon>Actinomycetes</taxon>
        <taxon>Frankiales</taxon>
        <taxon>Frankiaceae</taxon>
        <taxon>Pseudofrankia</taxon>
    </lineage>
</organism>
<evidence type="ECO:0000313" key="2">
    <source>
        <dbReference type="Proteomes" id="UP000002484"/>
    </source>
</evidence>
<dbReference type="OrthoDB" id="3213425at2"/>
<evidence type="ECO:0000313" key="1">
    <source>
        <dbReference type="EMBL" id="ADP82799.1"/>
    </source>
</evidence>